<evidence type="ECO:0000256" key="2">
    <source>
        <dbReference type="ARBA" id="ARBA00022692"/>
    </source>
</evidence>
<gene>
    <name evidence="8" type="ORF">SDC9_192111</name>
</gene>
<dbReference type="Gene3D" id="1.20.1540.10">
    <property type="entry name" value="Rhomboid-like"/>
    <property type="match status" value="1"/>
</dbReference>
<dbReference type="GO" id="GO:0004252">
    <property type="term" value="F:serine-type endopeptidase activity"/>
    <property type="evidence" value="ECO:0007669"/>
    <property type="project" value="InterPro"/>
</dbReference>
<dbReference type="InterPro" id="IPR022764">
    <property type="entry name" value="Peptidase_S54_rhomboid_dom"/>
</dbReference>
<feature type="transmembrane region" description="Helical" evidence="6">
    <location>
        <begin position="64"/>
        <end position="83"/>
    </location>
</feature>
<comment type="caution">
    <text evidence="8">The sequence shown here is derived from an EMBL/GenBank/DDBJ whole genome shotgun (WGS) entry which is preliminary data.</text>
</comment>
<keyword evidence="2 6" id="KW-0812">Transmembrane</keyword>
<name>A0A645I116_9ZZZZ</name>
<accession>A0A645I116</accession>
<feature type="region of interest" description="Disordered" evidence="5">
    <location>
        <begin position="89"/>
        <end position="119"/>
    </location>
</feature>
<reference evidence="8" key="1">
    <citation type="submission" date="2019-08" db="EMBL/GenBank/DDBJ databases">
        <authorList>
            <person name="Kucharzyk K."/>
            <person name="Murdoch R.W."/>
            <person name="Higgins S."/>
            <person name="Loffler F."/>
        </authorList>
    </citation>
    <scope>NUCLEOTIDE SEQUENCE</scope>
</reference>
<evidence type="ECO:0000256" key="5">
    <source>
        <dbReference type="SAM" id="MobiDB-lite"/>
    </source>
</evidence>
<dbReference type="Pfam" id="PF01694">
    <property type="entry name" value="Rhomboid"/>
    <property type="match status" value="1"/>
</dbReference>
<feature type="domain" description="Peptidase S54 rhomboid" evidence="7">
    <location>
        <begin position="3"/>
        <end position="84"/>
    </location>
</feature>
<evidence type="ECO:0000256" key="6">
    <source>
        <dbReference type="SAM" id="Phobius"/>
    </source>
</evidence>
<evidence type="ECO:0000256" key="1">
    <source>
        <dbReference type="ARBA" id="ARBA00004141"/>
    </source>
</evidence>
<sequence length="119" mass="13476">MLWIIGRDSWHIGASGLIYSIAFFLFFSGLLRKHIPLIAISLIVTFLYGSMVWHVFPWQVNDPISWEGHLSGGVAGLALSLIFRKDGPQRPEKIWDDEDDTSDLDYSGEDEPVDELRNG</sequence>
<comment type="subcellular location">
    <subcellularLocation>
        <location evidence="1">Membrane</location>
        <topology evidence="1">Multi-pass membrane protein</topology>
    </subcellularLocation>
</comment>
<feature type="transmembrane region" description="Helical" evidence="6">
    <location>
        <begin position="38"/>
        <end position="58"/>
    </location>
</feature>
<feature type="transmembrane region" description="Helical" evidence="6">
    <location>
        <begin position="12"/>
        <end position="31"/>
    </location>
</feature>
<evidence type="ECO:0000259" key="7">
    <source>
        <dbReference type="Pfam" id="PF01694"/>
    </source>
</evidence>
<dbReference type="SUPFAM" id="SSF144091">
    <property type="entry name" value="Rhomboid-like"/>
    <property type="match status" value="1"/>
</dbReference>
<dbReference type="InterPro" id="IPR035952">
    <property type="entry name" value="Rhomboid-like_sf"/>
</dbReference>
<evidence type="ECO:0000313" key="8">
    <source>
        <dbReference type="EMBL" id="MPN44546.1"/>
    </source>
</evidence>
<keyword evidence="3 6" id="KW-1133">Transmembrane helix</keyword>
<organism evidence="8">
    <name type="scientific">bioreactor metagenome</name>
    <dbReference type="NCBI Taxonomy" id="1076179"/>
    <lineage>
        <taxon>unclassified sequences</taxon>
        <taxon>metagenomes</taxon>
        <taxon>ecological metagenomes</taxon>
    </lineage>
</organism>
<evidence type="ECO:0000256" key="4">
    <source>
        <dbReference type="ARBA" id="ARBA00023136"/>
    </source>
</evidence>
<dbReference type="AlphaFoldDB" id="A0A645I116"/>
<feature type="compositionally biased region" description="Acidic residues" evidence="5">
    <location>
        <begin position="95"/>
        <end position="113"/>
    </location>
</feature>
<protein>
    <recommendedName>
        <fullName evidence="7">Peptidase S54 rhomboid domain-containing protein</fullName>
    </recommendedName>
</protein>
<evidence type="ECO:0000256" key="3">
    <source>
        <dbReference type="ARBA" id="ARBA00022989"/>
    </source>
</evidence>
<dbReference type="GO" id="GO:0016020">
    <property type="term" value="C:membrane"/>
    <property type="evidence" value="ECO:0007669"/>
    <property type="project" value="UniProtKB-SubCell"/>
</dbReference>
<dbReference type="EMBL" id="VSSQ01103747">
    <property type="protein sequence ID" value="MPN44546.1"/>
    <property type="molecule type" value="Genomic_DNA"/>
</dbReference>
<keyword evidence="4 6" id="KW-0472">Membrane</keyword>
<proteinExistence type="predicted"/>